<accession>A0A2G9TLN0</accession>
<evidence type="ECO:0008006" key="3">
    <source>
        <dbReference type="Google" id="ProtNLM"/>
    </source>
</evidence>
<dbReference type="Proteomes" id="UP000230423">
    <property type="component" value="Unassembled WGS sequence"/>
</dbReference>
<dbReference type="Pfam" id="PF01564">
    <property type="entry name" value="Spermine_synth"/>
    <property type="match status" value="1"/>
</dbReference>
<reference evidence="1 2" key="1">
    <citation type="submission" date="2015-09" db="EMBL/GenBank/DDBJ databases">
        <title>Draft genome of the parasitic nematode Teladorsagia circumcincta isolate WARC Sus (inbred).</title>
        <authorList>
            <person name="Mitreva M."/>
        </authorList>
    </citation>
    <scope>NUCLEOTIDE SEQUENCE [LARGE SCALE GENOMIC DNA]</scope>
    <source>
        <strain evidence="1 2">S</strain>
    </source>
</reference>
<dbReference type="AlphaFoldDB" id="A0A2G9TLN0"/>
<evidence type="ECO:0000313" key="2">
    <source>
        <dbReference type="Proteomes" id="UP000230423"/>
    </source>
</evidence>
<organism evidence="1 2">
    <name type="scientific">Teladorsagia circumcincta</name>
    <name type="common">Brown stomach worm</name>
    <name type="synonym">Ostertagia circumcincta</name>
    <dbReference type="NCBI Taxonomy" id="45464"/>
    <lineage>
        <taxon>Eukaryota</taxon>
        <taxon>Metazoa</taxon>
        <taxon>Ecdysozoa</taxon>
        <taxon>Nematoda</taxon>
        <taxon>Chromadorea</taxon>
        <taxon>Rhabditida</taxon>
        <taxon>Rhabditina</taxon>
        <taxon>Rhabditomorpha</taxon>
        <taxon>Strongyloidea</taxon>
        <taxon>Trichostrongylidae</taxon>
        <taxon>Teladorsagia</taxon>
    </lineage>
</organism>
<dbReference type="Gene3D" id="3.40.50.150">
    <property type="entry name" value="Vaccinia Virus protein VP39"/>
    <property type="match status" value="1"/>
</dbReference>
<dbReference type="SUPFAM" id="SSF53335">
    <property type="entry name" value="S-adenosyl-L-methionine-dependent methyltransferases"/>
    <property type="match status" value="1"/>
</dbReference>
<sequence length="237" mass="26893">MFTSGVIDMNRHAKANLLIIGLRAGYLISYLHDTYPEVGVVDFKLKSYLLYGLPLKGKTQGNTFRTARNEVNFANTVEDCIGVYSQRDDISDDGDERMHLTGVEMEPKMEQVARKWFGLVSDDRQQIYTMDGVKFIENAVKEGIGFDYQRKYDVIILDACLVGVRPNLDFNCPLKPFLKRKQVENILKALKEKGVVIVNVASYTMYQMVAAEKVMAVYEKVFRECTAIPAEEAPPNI</sequence>
<dbReference type="OrthoDB" id="2016285at2759"/>
<keyword evidence="2" id="KW-1185">Reference proteome</keyword>
<protein>
    <recommendedName>
        <fullName evidence="3">PABS domain-containing protein</fullName>
    </recommendedName>
</protein>
<feature type="non-terminal residue" evidence="1">
    <location>
        <position position="237"/>
    </location>
</feature>
<evidence type="ECO:0000313" key="1">
    <source>
        <dbReference type="EMBL" id="PIO58904.1"/>
    </source>
</evidence>
<name>A0A2G9TLN0_TELCI</name>
<proteinExistence type="predicted"/>
<gene>
    <name evidence="1" type="ORF">TELCIR_19649</name>
</gene>
<dbReference type="EMBL" id="KZ370513">
    <property type="protein sequence ID" value="PIO58904.1"/>
    <property type="molecule type" value="Genomic_DNA"/>
</dbReference>
<dbReference type="InterPro" id="IPR029063">
    <property type="entry name" value="SAM-dependent_MTases_sf"/>
</dbReference>